<dbReference type="Gramene" id="EFJ30105">
    <property type="protein sequence ID" value="EFJ30105"/>
    <property type="gene ID" value="SELMODRAFT_91083"/>
</dbReference>
<evidence type="ECO:0000313" key="7">
    <source>
        <dbReference type="Proteomes" id="UP000001514"/>
    </source>
</evidence>
<evidence type="ECO:0000256" key="4">
    <source>
        <dbReference type="ARBA" id="ARBA00023242"/>
    </source>
</evidence>
<dbReference type="PANTHER" id="PTHR33469">
    <property type="entry name" value="PROTEIN ELF4-LIKE 4"/>
    <property type="match status" value="1"/>
</dbReference>
<dbReference type="GO" id="GO:0009649">
    <property type="term" value="P:entrainment of circadian clock"/>
    <property type="evidence" value="ECO:0000318"/>
    <property type="project" value="GO_Central"/>
</dbReference>
<dbReference type="EMBL" id="GL377576">
    <property type="protein sequence ID" value="EFJ30105.1"/>
    <property type="molecule type" value="Genomic_DNA"/>
</dbReference>
<dbReference type="Pfam" id="PF07011">
    <property type="entry name" value="Elf4"/>
    <property type="match status" value="1"/>
</dbReference>
<dbReference type="KEGG" id="smo:SELMODRAFT_91083"/>
<name>D8RCC1_SELML</name>
<evidence type="ECO:0000256" key="3">
    <source>
        <dbReference type="ARBA" id="ARBA00023108"/>
    </source>
</evidence>
<proteinExistence type="inferred from homology"/>
<dbReference type="InterPro" id="IPR009741">
    <property type="entry name" value="EARLY_FLOWERING_4_dom"/>
</dbReference>
<dbReference type="AlphaFoldDB" id="D8RCC1"/>
<gene>
    <name evidence="6" type="ORF">SELMODRAFT_91083</name>
</gene>
<evidence type="ECO:0000256" key="2">
    <source>
        <dbReference type="ARBA" id="ARBA00009514"/>
    </source>
</evidence>
<dbReference type="GO" id="GO:0005634">
    <property type="term" value="C:nucleus"/>
    <property type="evidence" value="ECO:0007669"/>
    <property type="project" value="UniProtKB-SubCell"/>
</dbReference>
<keyword evidence="3" id="KW-0090">Biological rhythms</keyword>
<keyword evidence="7" id="KW-1185">Reference proteome</keyword>
<dbReference type="InParanoid" id="D8RCC1"/>
<comment type="subcellular location">
    <subcellularLocation>
        <location evidence="1">Nucleus</location>
    </subcellularLocation>
</comment>
<organism evidence="7">
    <name type="scientific">Selaginella moellendorffii</name>
    <name type="common">Spikemoss</name>
    <dbReference type="NCBI Taxonomy" id="88036"/>
    <lineage>
        <taxon>Eukaryota</taxon>
        <taxon>Viridiplantae</taxon>
        <taxon>Streptophyta</taxon>
        <taxon>Embryophyta</taxon>
        <taxon>Tracheophyta</taxon>
        <taxon>Lycopodiopsida</taxon>
        <taxon>Selaginellales</taxon>
        <taxon>Selaginellaceae</taxon>
        <taxon>Selaginella</taxon>
    </lineage>
</organism>
<reference evidence="6 7" key="1">
    <citation type="journal article" date="2011" name="Science">
        <title>The Selaginella genome identifies genetic changes associated with the evolution of vascular plants.</title>
        <authorList>
            <person name="Banks J.A."/>
            <person name="Nishiyama T."/>
            <person name="Hasebe M."/>
            <person name="Bowman J.L."/>
            <person name="Gribskov M."/>
            <person name="dePamphilis C."/>
            <person name="Albert V.A."/>
            <person name="Aono N."/>
            <person name="Aoyama T."/>
            <person name="Ambrose B.A."/>
            <person name="Ashton N.W."/>
            <person name="Axtell M.J."/>
            <person name="Barker E."/>
            <person name="Barker M.S."/>
            <person name="Bennetzen J.L."/>
            <person name="Bonawitz N.D."/>
            <person name="Chapple C."/>
            <person name="Cheng C."/>
            <person name="Correa L.G."/>
            <person name="Dacre M."/>
            <person name="DeBarry J."/>
            <person name="Dreyer I."/>
            <person name="Elias M."/>
            <person name="Engstrom E.M."/>
            <person name="Estelle M."/>
            <person name="Feng L."/>
            <person name="Finet C."/>
            <person name="Floyd S.K."/>
            <person name="Frommer W.B."/>
            <person name="Fujita T."/>
            <person name="Gramzow L."/>
            <person name="Gutensohn M."/>
            <person name="Harholt J."/>
            <person name="Hattori M."/>
            <person name="Heyl A."/>
            <person name="Hirai T."/>
            <person name="Hiwatashi Y."/>
            <person name="Ishikawa M."/>
            <person name="Iwata M."/>
            <person name="Karol K.G."/>
            <person name="Koehler B."/>
            <person name="Kolukisaoglu U."/>
            <person name="Kubo M."/>
            <person name="Kurata T."/>
            <person name="Lalonde S."/>
            <person name="Li K."/>
            <person name="Li Y."/>
            <person name="Litt A."/>
            <person name="Lyons E."/>
            <person name="Manning G."/>
            <person name="Maruyama T."/>
            <person name="Michael T.P."/>
            <person name="Mikami K."/>
            <person name="Miyazaki S."/>
            <person name="Morinaga S."/>
            <person name="Murata T."/>
            <person name="Mueller-Roeber B."/>
            <person name="Nelson D.R."/>
            <person name="Obara M."/>
            <person name="Oguri Y."/>
            <person name="Olmstead R.G."/>
            <person name="Onodera N."/>
            <person name="Petersen B.L."/>
            <person name="Pils B."/>
            <person name="Prigge M."/>
            <person name="Rensing S.A."/>
            <person name="Riano-Pachon D.M."/>
            <person name="Roberts A.W."/>
            <person name="Sato Y."/>
            <person name="Scheller H.V."/>
            <person name="Schulz B."/>
            <person name="Schulz C."/>
            <person name="Shakirov E.V."/>
            <person name="Shibagaki N."/>
            <person name="Shinohara N."/>
            <person name="Shippen D.E."/>
            <person name="Soerensen I."/>
            <person name="Sotooka R."/>
            <person name="Sugimoto N."/>
            <person name="Sugita M."/>
            <person name="Sumikawa N."/>
            <person name="Tanurdzic M."/>
            <person name="Theissen G."/>
            <person name="Ulvskov P."/>
            <person name="Wakazuki S."/>
            <person name="Weng J.K."/>
            <person name="Willats W.W."/>
            <person name="Wipf D."/>
            <person name="Wolf P.G."/>
            <person name="Yang L."/>
            <person name="Zimmer A.D."/>
            <person name="Zhu Q."/>
            <person name="Mitros T."/>
            <person name="Hellsten U."/>
            <person name="Loque D."/>
            <person name="Otillar R."/>
            <person name="Salamov A."/>
            <person name="Schmutz J."/>
            <person name="Shapiro H."/>
            <person name="Lindquist E."/>
            <person name="Lucas S."/>
            <person name="Rokhsar D."/>
            <person name="Grigoriev I.V."/>
        </authorList>
    </citation>
    <scope>NUCLEOTIDE SEQUENCE [LARGE SCALE GENOMIC DNA]</scope>
</reference>
<dbReference type="GO" id="GO:0042753">
    <property type="term" value="P:positive regulation of circadian rhythm"/>
    <property type="evidence" value="ECO:0007669"/>
    <property type="project" value="InterPro"/>
</dbReference>
<accession>D8RCC1</accession>
<keyword evidence="4" id="KW-0539">Nucleus</keyword>
<dbReference type="InterPro" id="IPR040462">
    <property type="entry name" value="EARLY_FLOWERING_4"/>
</dbReference>
<dbReference type="HOGENOM" id="CLU_119738_1_0_1"/>
<evidence type="ECO:0000313" key="6">
    <source>
        <dbReference type="EMBL" id="EFJ30105.1"/>
    </source>
</evidence>
<dbReference type="Proteomes" id="UP000001514">
    <property type="component" value="Unassembled WGS sequence"/>
</dbReference>
<evidence type="ECO:0000256" key="1">
    <source>
        <dbReference type="ARBA" id="ARBA00004123"/>
    </source>
</evidence>
<dbReference type="GO" id="GO:0048511">
    <property type="term" value="P:rhythmic process"/>
    <property type="evidence" value="ECO:0007669"/>
    <property type="project" value="UniProtKB-KW"/>
</dbReference>
<sequence>MESSLGGAEGKAWGVFQRTFHQVQFLLDHNRLLIKEINVNQESQIPESLSRNVMLIKELNYNIKRVVELYAGLPTSFIRSFSNLPSQVTAATGTYPAEQGLKRARST</sequence>
<protein>
    <recommendedName>
        <fullName evidence="5">Protein EARLY FLOWERING 4 domain-containing protein</fullName>
    </recommendedName>
</protein>
<comment type="similarity">
    <text evidence="2">Belongs to the EARLY FLOWERING 4 family.</text>
</comment>
<dbReference type="PANTHER" id="PTHR33469:SF16">
    <property type="entry name" value="PROTEIN ELF4-LIKE 4"/>
    <property type="match status" value="1"/>
</dbReference>
<evidence type="ECO:0000259" key="5">
    <source>
        <dbReference type="Pfam" id="PF07011"/>
    </source>
</evidence>
<dbReference type="OrthoDB" id="1895690at2759"/>
<feature type="domain" description="Protein EARLY FLOWERING 4" evidence="5">
    <location>
        <begin position="9"/>
        <end position="83"/>
    </location>
</feature>
<dbReference type="STRING" id="88036.D8RCC1"/>